<accession>A0A8S9ZJY6</accession>
<sequence>MNMSRFYVPVRAPIGTDVGGYMDNPKQALESAYNVIDASIKNGIYVLVDWHDTGSWNCNKSSDVQRFTNKAKEFFTIITKKYNGVPNVLLEFWNEPNCEWNIVKKYHIDVLNVNKDVVVILGSSDVAKNIFDHVVGKNIMYTLHWYPLVNENVYYNYPKEIIKNATALKRGLFISEYGETDVYPLAAPIKYDAIYKFWDLMDQNKLSYMKWTFANLTDNKAPNLGMSIILNNCNANQVYEESCLSDSGKLFRSQMWKYNNGLKGC</sequence>
<comment type="caution">
    <text evidence="6">The sequence shown here is derived from an EMBL/GenBank/DDBJ whole genome shotgun (WGS) entry which is preliminary data.</text>
</comment>
<dbReference type="InterPro" id="IPR017853">
    <property type="entry name" value="GH"/>
</dbReference>
<proteinExistence type="inferred from homology"/>
<dbReference type="AlphaFoldDB" id="A0A8S9ZJY6"/>
<dbReference type="InterPro" id="IPR001547">
    <property type="entry name" value="Glyco_hydro_5"/>
</dbReference>
<dbReference type="SUPFAM" id="SSF51445">
    <property type="entry name" value="(Trans)glycosidases"/>
    <property type="match status" value="1"/>
</dbReference>
<evidence type="ECO:0000313" key="7">
    <source>
        <dbReference type="Proteomes" id="UP000605970"/>
    </source>
</evidence>
<dbReference type="EMBL" id="JABEBT010000072">
    <property type="protein sequence ID" value="KAF7633667.1"/>
    <property type="molecule type" value="Genomic_DNA"/>
</dbReference>
<gene>
    <name evidence="6" type="ORF">Mgra_00006974</name>
</gene>
<reference evidence="6" key="1">
    <citation type="journal article" date="2020" name="Ecol. Evol.">
        <title>Genome structure and content of the rice root-knot nematode (Meloidogyne graminicola).</title>
        <authorList>
            <person name="Phan N.T."/>
            <person name="Danchin E.G.J."/>
            <person name="Klopp C."/>
            <person name="Perfus-Barbeoch L."/>
            <person name="Kozlowski D.K."/>
            <person name="Koutsovoulos G.D."/>
            <person name="Lopez-Roques C."/>
            <person name="Bouchez O."/>
            <person name="Zahm M."/>
            <person name="Besnard G."/>
            <person name="Bellafiore S."/>
        </authorList>
    </citation>
    <scope>NUCLEOTIDE SEQUENCE</scope>
    <source>
        <strain evidence="6">VN-18</strain>
    </source>
</reference>
<keyword evidence="3 4" id="KW-0326">Glycosidase</keyword>
<evidence type="ECO:0000259" key="5">
    <source>
        <dbReference type="Pfam" id="PF00150"/>
    </source>
</evidence>
<feature type="domain" description="Glycoside hydrolase family 5" evidence="5">
    <location>
        <begin position="10"/>
        <end position="214"/>
    </location>
</feature>
<protein>
    <submittedName>
        <fullName evidence="6">Beta-1,4-endoglucanase</fullName>
    </submittedName>
</protein>
<dbReference type="Proteomes" id="UP000605970">
    <property type="component" value="Unassembled WGS sequence"/>
</dbReference>
<evidence type="ECO:0000313" key="6">
    <source>
        <dbReference type="EMBL" id="KAF7633667.1"/>
    </source>
</evidence>
<name>A0A8S9ZJY6_9BILA</name>
<keyword evidence="7" id="KW-1185">Reference proteome</keyword>
<dbReference type="Gene3D" id="3.20.20.80">
    <property type="entry name" value="Glycosidases"/>
    <property type="match status" value="1"/>
</dbReference>
<dbReference type="GO" id="GO:0000272">
    <property type="term" value="P:polysaccharide catabolic process"/>
    <property type="evidence" value="ECO:0007669"/>
    <property type="project" value="InterPro"/>
</dbReference>
<comment type="similarity">
    <text evidence="1 4">Belongs to the glycosyl hydrolase 5 (cellulase A) family.</text>
</comment>
<organism evidence="6 7">
    <name type="scientific">Meloidogyne graminicola</name>
    <dbReference type="NCBI Taxonomy" id="189291"/>
    <lineage>
        <taxon>Eukaryota</taxon>
        <taxon>Metazoa</taxon>
        <taxon>Ecdysozoa</taxon>
        <taxon>Nematoda</taxon>
        <taxon>Chromadorea</taxon>
        <taxon>Rhabditida</taxon>
        <taxon>Tylenchina</taxon>
        <taxon>Tylenchomorpha</taxon>
        <taxon>Tylenchoidea</taxon>
        <taxon>Meloidogynidae</taxon>
        <taxon>Meloidogyninae</taxon>
        <taxon>Meloidogyne</taxon>
    </lineage>
</organism>
<dbReference type="GO" id="GO:0004553">
    <property type="term" value="F:hydrolase activity, hydrolyzing O-glycosyl compounds"/>
    <property type="evidence" value="ECO:0007669"/>
    <property type="project" value="InterPro"/>
</dbReference>
<dbReference type="OrthoDB" id="10439092at2759"/>
<evidence type="ECO:0000256" key="3">
    <source>
        <dbReference type="ARBA" id="ARBA00023295"/>
    </source>
</evidence>
<keyword evidence="2 4" id="KW-0378">Hydrolase</keyword>
<evidence type="ECO:0000256" key="4">
    <source>
        <dbReference type="RuleBase" id="RU361153"/>
    </source>
</evidence>
<evidence type="ECO:0000256" key="1">
    <source>
        <dbReference type="ARBA" id="ARBA00005641"/>
    </source>
</evidence>
<evidence type="ECO:0000256" key="2">
    <source>
        <dbReference type="ARBA" id="ARBA00022801"/>
    </source>
</evidence>
<dbReference type="Pfam" id="PF00150">
    <property type="entry name" value="Cellulase"/>
    <property type="match status" value="1"/>
</dbReference>